<evidence type="ECO:0000259" key="1">
    <source>
        <dbReference type="PROSITE" id="PS50943"/>
    </source>
</evidence>
<dbReference type="InterPro" id="IPR001387">
    <property type="entry name" value="Cro/C1-type_HTH"/>
</dbReference>
<dbReference type="InterPro" id="IPR010982">
    <property type="entry name" value="Lambda_DNA-bd_dom_sf"/>
</dbReference>
<protein>
    <submittedName>
        <fullName evidence="2">Transcriptional regulator</fullName>
    </submittedName>
</protein>
<dbReference type="SUPFAM" id="SSF47413">
    <property type="entry name" value="lambda repressor-like DNA-binding domains"/>
    <property type="match status" value="1"/>
</dbReference>
<dbReference type="CDD" id="cd00093">
    <property type="entry name" value="HTH_XRE"/>
    <property type="match status" value="1"/>
</dbReference>
<dbReference type="Proteomes" id="UP001144256">
    <property type="component" value="Unassembled WGS sequence"/>
</dbReference>
<dbReference type="PANTHER" id="PTHR37301:SF1">
    <property type="entry name" value="DNA-BINDING PROTEIN"/>
    <property type="match status" value="1"/>
</dbReference>
<name>A0A9W5YGD4_9FIRM</name>
<sequence length="70" mass="7788">MGIIVNLDVMMAKRKIGLSELASRVGITNANLSILKNNKARAVRFSTLEAICRELHCQPGDILEYVDEDE</sequence>
<dbReference type="EMBL" id="BRLB01000017">
    <property type="protein sequence ID" value="GKX31434.1"/>
    <property type="molecule type" value="Genomic_DNA"/>
</dbReference>
<evidence type="ECO:0000313" key="2">
    <source>
        <dbReference type="EMBL" id="GKX31434.1"/>
    </source>
</evidence>
<organism evidence="2 3">
    <name type="scientific">Vallitalea longa</name>
    <dbReference type="NCBI Taxonomy" id="2936439"/>
    <lineage>
        <taxon>Bacteria</taxon>
        <taxon>Bacillati</taxon>
        <taxon>Bacillota</taxon>
        <taxon>Clostridia</taxon>
        <taxon>Lachnospirales</taxon>
        <taxon>Vallitaleaceae</taxon>
        <taxon>Vallitalea</taxon>
    </lineage>
</organism>
<accession>A0A9W5YGD4</accession>
<dbReference type="GO" id="GO:0003677">
    <property type="term" value="F:DNA binding"/>
    <property type="evidence" value="ECO:0007669"/>
    <property type="project" value="InterPro"/>
</dbReference>
<dbReference type="SMART" id="SM00530">
    <property type="entry name" value="HTH_XRE"/>
    <property type="match status" value="1"/>
</dbReference>
<proteinExistence type="predicted"/>
<dbReference type="PANTHER" id="PTHR37301">
    <property type="entry name" value="DNA-BINDING PROTEIN-RELATED"/>
    <property type="match status" value="1"/>
</dbReference>
<dbReference type="Gene3D" id="1.10.260.40">
    <property type="entry name" value="lambda repressor-like DNA-binding domains"/>
    <property type="match status" value="1"/>
</dbReference>
<reference evidence="2" key="1">
    <citation type="submission" date="2022-06" db="EMBL/GenBank/DDBJ databases">
        <title>Vallitalea longa sp. nov., an anaerobic bacterium isolated from marine sediment.</title>
        <authorList>
            <person name="Hirano S."/>
            <person name="Terahara T."/>
            <person name="Mori K."/>
            <person name="Hamada M."/>
            <person name="Matsumoto R."/>
            <person name="Kobayashi T."/>
        </authorList>
    </citation>
    <scope>NUCLEOTIDE SEQUENCE</scope>
    <source>
        <strain evidence="2">SH18-1</strain>
    </source>
</reference>
<feature type="domain" description="HTH cro/C1-type" evidence="1">
    <location>
        <begin position="7"/>
        <end position="62"/>
    </location>
</feature>
<comment type="caution">
    <text evidence="2">The sequence shown here is derived from an EMBL/GenBank/DDBJ whole genome shotgun (WGS) entry which is preliminary data.</text>
</comment>
<dbReference type="RefSeq" id="WP_281818490.1">
    <property type="nucleotide sequence ID" value="NZ_BRLB01000017.1"/>
</dbReference>
<gene>
    <name evidence="2" type="ORF">SH1V18_39140</name>
</gene>
<evidence type="ECO:0000313" key="3">
    <source>
        <dbReference type="Proteomes" id="UP001144256"/>
    </source>
</evidence>
<dbReference type="AlphaFoldDB" id="A0A9W5YGD4"/>
<dbReference type="PROSITE" id="PS50943">
    <property type="entry name" value="HTH_CROC1"/>
    <property type="match status" value="1"/>
</dbReference>
<keyword evidence="3" id="KW-1185">Reference proteome</keyword>
<dbReference type="Pfam" id="PF13443">
    <property type="entry name" value="HTH_26"/>
    <property type="match status" value="1"/>
</dbReference>